<dbReference type="InterPro" id="IPR027417">
    <property type="entry name" value="P-loop_NTPase"/>
</dbReference>
<geneLocation type="plasmid" evidence="2">
    <name>pUJ-83KPC</name>
</geneLocation>
<dbReference type="EMBL" id="MG700549">
    <property type="protein sequence ID" value="AVI43561.1"/>
    <property type="molecule type" value="Genomic_DNA"/>
</dbReference>
<feature type="domain" description="SWI2/SNF2 ATPase" evidence="1">
    <location>
        <begin position="32"/>
        <end position="136"/>
    </location>
</feature>
<proteinExistence type="predicted"/>
<protein>
    <submittedName>
        <fullName evidence="2">Type III restriction enzyme, res subunit</fullName>
    </submittedName>
</protein>
<dbReference type="AlphaFoldDB" id="A0A2P1BP97"/>
<dbReference type="InterPro" id="IPR040980">
    <property type="entry name" value="SWI2_SNF2"/>
</dbReference>
<evidence type="ECO:0000313" key="2">
    <source>
        <dbReference type="EMBL" id="AVI43561.1"/>
    </source>
</evidence>
<accession>A0A2P1BP97</accession>
<reference evidence="2" key="1">
    <citation type="submission" date="2017-12" db="EMBL/GenBank/DDBJ databases">
        <title>Insights into the successfully spreading KPC-encoding IncII plasmids.</title>
        <authorList>
            <person name="Brandt C."/>
            <person name="Pletz M.W."/>
            <person name="Makarewicz O."/>
        </authorList>
    </citation>
    <scope>NUCLEOTIDE SEQUENCE</scope>
    <source>
        <strain evidence="2">St015256/1</strain>
        <plasmid evidence="2">pUJ-83KPC</plasmid>
    </source>
</reference>
<evidence type="ECO:0000259" key="1">
    <source>
        <dbReference type="Pfam" id="PF18766"/>
    </source>
</evidence>
<organism evidence="2">
    <name type="scientific">Klebsiella pneumoniae</name>
    <dbReference type="NCBI Taxonomy" id="573"/>
    <lineage>
        <taxon>Bacteria</taxon>
        <taxon>Pseudomonadati</taxon>
        <taxon>Pseudomonadota</taxon>
        <taxon>Gammaproteobacteria</taxon>
        <taxon>Enterobacterales</taxon>
        <taxon>Enterobacteriaceae</taxon>
        <taxon>Klebsiella/Raoultella group</taxon>
        <taxon>Klebsiella</taxon>
        <taxon>Klebsiella pneumoniae complex</taxon>
    </lineage>
</organism>
<keyword evidence="2" id="KW-0614">Plasmid</keyword>
<dbReference type="PANTHER" id="PTHR42927:SF1">
    <property type="entry name" value="HELICASE SUPERFAMILY 1 AND 2 DOMAIN-CONTAINING PROTEIN"/>
    <property type="match status" value="1"/>
</dbReference>
<dbReference type="Pfam" id="PF18766">
    <property type="entry name" value="SWI2_SNF2"/>
    <property type="match status" value="1"/>
</dbReference>
<dbReference type="PANTHER" id="PTHR42927">
    <property type="entry name" value="HELICASE SUPERFAMILY 1 AND 2 DOMAIN-CONTAINING PROTEIN"/>
    <property type="match status" value="1"/>
</dbReference>
<dbReference type="Gene3D" id="3.40.50.300">
    <property type="entry name" value="P-loop containing nucleotide triphosphate hydrolases"/>
    <property type="match status" value="1"/>
</dbReference>
<sequence length="146" mass="15611">MTTAPVPARPAPFRTAHDLVKLREDNGDSVFNSVIIVTDRNVLDGQLQDAVKQIDHQFGVIAAIDRQKSSKSKSKQLSEALLSGTPIVVVTIQTFPYAMEAIITDKALKGKNFAVIIDEAHNSQTGSTAAKLQAALGMSGQARCPP</sequence>
<dbReference type="SUPFAM" id="SSF52540">
    <property type="entry name" value="P-loop containing nucleoside triphosphate hydrolases"/>
    <property type="match status" value="1"/>
</dbReference>
<name>A0A2P1BP97_KLEPN</name>